<evidence type="ECO:0000313" key="2">
    <source>
        <dbReference type="EMBL" id="MCX2743313.1"/>
    </source>
</evidence>
<comment type="caution">
    <text evidence="2">The sequence shown here is derived from an EMBL/GenBank/DDBJ whole genome shotgun (WGS) entry which is preliminary data.</text>
</comment>
<dbReference type="PANTHER" id="PTHR34203">
    <property type="entry name" value="METHYLTRANSFERASE, FKBM FAMILY PROTEIN"/>
    <property type="match status" value="1"/>
</dbReference>
<dbReference type="Pfam" id="PF05050">
    <property type="entry name" value="Methyltransf_21"/>
    <property type="match status" value="1"/>
</dbReference>
<dbReference type="Proteomes" id="UP001209885">
    <property type="component" value="Unassembled WGS sequence"/>
</dbReference>
<dbReference type="InterPro" id="IPR006342">
    <property type="entry name" value="FkbM_mtfrase"/>
</dbReference>
<feature type="domain" description="Methyltransferase FkbM" evidence="1">
    <location>
        <begin position="71"/>
        <end position="238"/>
    </location>
</feature>
<keyword evidence="2" id="KW-0489">Methyltransferase</keyword>
<proteinExistence type="predicted"/>
<dbReference type="NCBIfam" id="TIGR01444">
    <property type="entry name" value="fkbM_fam"/>
    <property type="match status" value="1"/>
</dbReference>
<gene>
    <name evidence="2" type="ORF">OO013_05520</name>
</gene>
<dbReference type="EMBL" id="JAPFQN010000003">
    <property type="protein sequence ID" value="MCX2743313.1"/>
    <property type="molecule type" value="Genomic_DNA"/>
</dbReference>
<dbReference type="GO" id="GO:0008168">
    <property type="term" value="F:methyltransferase activity"/>
    <property type="evidence" value="ECO:0007669"/>
    <property type="project" value="UniProtKB-KW"/>
</dbReference>
<accession>A0ABT3RP50</accession>
<name>A0ABT3RP50_9BACT</name>
<organism evidence="2 3">
    <name type="scientific">Mangrovivirga halotolerans</name>
    <dbReference type="NCBI Taxonomy" id="2993936"/>
    <lineage>
        <taxon>Bacteria</taxon>
        <taxon>Pseudomonadati</taxon>
        <taxon>Bacteroidota</taxon>
        <taxon>Cytophagia</taxon>
        <taxon>Cytophagales</taxon>
        <taxon>Mangrovivirgaceae</taxon>
        <taxon>Mangrovivirga</taxon>
    </lineage>
</organism>
<dbReference type="CDD" id="cd02440">
    <property type="entry name" value="AdoMet_MTases"/>
    <property type="match status" value="1"/>
</dbReference>
<keyword evidence="3" id="KW-1185">Reference proteome</keyword>
<dbReference type="PANTHER" id="PTHR34203:SF15">
    <property type="entry name" value="SLL1173 PROTEIN"/>
    <property type="match status" value="1"/>
</dbReference>
<dbReference type="Gene3D" id="3.40.50.150">
    <property type="entry name" value="Vaccinia Virus protein VP39"/>
    <property type="match status" value="1"/>
</dbReference>
<keyword evidence="2" id="KW-0808">Transferase</keyword>
<protein>
    <submittedName>
        <fullName evidence="2">FkbM family methyltransferase</fullName>
    </submittedName>
</protein>
<dbReference type="SUPFAM" id="SSF53335">
    <property type="entry name" value="S-adenosyl-L-methionine-dependent methyltransferases"/>
    <property type="match status" value="1"/>
</dbReference>
<dbReference type="InterPro" id="IPR052514">
    <property type="entry name" value="SAM-dependent_MTase"/>
</dbReference>
<reference evidence="2 3" key="1">
    <citation type="submission" date="2022-11" db="EMBL/GenBank/DDBJ databases">
        <title>The characterization of three novel Bacteroidetes species and genomic analysis of their roles in tidal elemental geochemical cycles.</title>
        <authorList>
            <person name="Ma K."/>
        </authorList>
    </citation>
    <scope>NUCLEOTIDE SEQUENCE [LARGE SCALE GENOMIC DNA]</scope>
    <source>
        <strain evidence="2 3">M17</strain>
    </source>
</reference>
<dbReference type="GO" id="GO:0032259">
    <property type="term" value="P:methylation"/>
    <property type="evidence" value="ECO:0007669"/>
    <property type="project" value="UniProtKB-KW"/>
</dbReference>
<evidence type="ECO:0000313" key="3">
    <source>
        <dbReference type="Proteomes" id="UP001209885"/>
    </source>
</evidence>
<evidence type="ECO:0000259" key="1">
    <source>
        <dbReference type="Pfam" id="PF05050"/>
    </source>
</evidence>
<dbReference type="RefSeq" id="WP_266055689.1">
    <property type="nucleotide sequence ID" value="NZ_JAPFQN010000003.1"/>
</dbReference>
<sequence length="277" mass="32019">MFNYLKESFKRKRARRITQEYPPRVDEFNLSEEGLVKFANWENPLVPQIELTQSEVNFFKKFIKRGDVVIDIGANIGDLTVPMALASGKEGVVFGFDPNPFVYKILQKNAELNQDKTNIVPLLNAISSDEGEYYYTSSEASFANGGISTSKKNRHGKFVYPEKIKGIDLTKYLKEKHSDLLDKLSFIKIDTEGYDKEIIKSISPLIKEYKPYLVAESFGKSSDEDKKELFEVIKQLDYDIFYFEDFIENTKTKEIKTPEDMVSWKQTIDVYAMPKDK</sequence>
<dbReference type="InterPro" id="IPR029063">
    <property type="entry name" value="SAM-dependent_MTases_sf"/>
</dbReference>